<dbReference type="AlphaFoldDB" id="A0A6C0CGB1"/>
<dbReference type="InterPro" id="IPR023214">
    <property type="entry name" value="HAD_sf"/>
</dbReference>
<evidence type="ECO:0000313" key="1">
    <source>
        <dbReference type="EMBL" id="QHT02729.1"/>
    </source>
</evidence>
<dbReference type="NCBIfam" id="TIGR01509">
    <property type="entry name" value="HAD-SF-IA-v3"/>
    <property type="match status" value="1"/>
</dbReference>
<sequence length="154" mass="18324">MNFCLVIDIDDTLYVHKSTKMDYNSILPNIDLSNEIQRIKLPKYILTNATFGHANEILNKMDIDDEFKKIYARNNMPVRKPYKECYERVQLDIIKDLNKPVDEYLFFDDLLENLEGAREQGWIPIWISPNYKEAYKHSFIYRAFPSLTEALKHI</sequence>
<proteinExistence type="predicted"/>
<accession>A0A6C0CGB1</accession>
<evidence type="ECO:0008006" key="2">
    <source>
        <dbReference type="Google" id="ProtNLM"/>
    </source>
</evidence>
<reference evidence="1" key="1">
    <citation type="journal article" date="2020" name="Nature">
        <title>Giant virus diversity and host interactions through global metagenomics.</title>
        <authorList>
            <person name="Schulz F."/>
            <person name="Roux S."/>
            <person name="Paez-Espino D."/>
            <person name="Jungbluth S."/>
            <person name="Walsh D.A."/>
            <person name="Denef V.J."/>
            <person name="McMahon K.D."/>
            <person name="Konstantinidis K.T."/>
            <person name="Eloe-Fadrosh E.A."/>
            <person name="Kyrpides N.C."/>
            <person name="Woyke T."/>
        </authorList>
    </citation>
    <scope>NUCLEOTIDE SEQUENCE</scope>
    <source>
        <strain evidence="1">GVMAG-M-3300020595-32</strain>
    </source>
</reference>
<name>A0A6C0CGB1_9ZZZZ</name>
<dbReference type="InterPro" id="IPR006439">
    <property type="entry name" value="HAD-SF_hydro_IA"/>
</dbReference>
<dbReference type="Gene3D" id="3.40.50.1000">
    <property type="entry name" value="HAD superfamily/HAD-like"/>
    <property type="match status" value="1"/>
</dbReference>
<protein>
    <recommendedName>
        <fullName evidence="2">FCP1 homology domain-containing protein</fullName>
    </recommendedName>
</protein>
<dbReference type="EMBL" id="MN739397">
    <property type="protein sequence ID" value="QHT02729.1"/>
    <property type="molecule type" value="Genomic_DNA"/>
</dbReference>
<dbReference type="SUPFAM" id="SSF56784">
    <property type="entry name" value="HAD-like"/>
    <property type="match status" value="1"/>
</dbReference>
<dbReference type="Pfam" id="PF00702">
    <property type="entry name" value="Hydrolase"/>
    <property type="match status" value="1"/>
</dbReference>
<dbReference type="InterPro" id="IPR036412">
    <property type="entry name" value="HAD-like_sf"/>
</dbReference>
<organism evidence="1">
    <name type="scientific">viral metagenome</name>
    <dbReference type="NCBI Taxonomy" id="1070528"/>
    <lineage>
        <taxon>unclassified sequences</taxon>
        <taxon>metagenomes</taxon>
        <taxon>organismal metagenomes</taxon>
    </lineage>
</organism>